<organism evidence="2 3">
    <name type="scientific">Gossypium stocksii</name>
    <dbReference type="NCBI Taxonomy" id="47602"/>
    <lineage>
        <taxon>Eukaryota</taxon>
        <taxon>Viridiplantae</taxon>
        <taxon>Streptophyta</taxon>
        <taxon>Embryophyta</taxon>
        <taxon>Tracheophyta</taxon>
        <taxon>Spermatophyta</taxon>
        <taxon>Magnoliopsida</taxon>
        <taxon>eudicotyledons</taxon>
        <taxon>Gunneridae</taxon>
        <taxon>Pentapetalae</taxon>
        <taxon>rosids</taxon>
        <taxon>malvids</taxon>
        <taxon>Malvales</taxon>
        <taxon>Malvaceae</taxon>
        <taxon>Malvoideae</taxon>
        <taxon>Gossypium</taxon>
    </lineage>
</organism>
<feature type="region of interest" description="Disordered" evidence="1">
    <location>
        <begin position="86"/>
        <end position="112"/>
    </location>
</feature>
<comment type="caution">
    <text evidence="2">The sequence shown here is derived from an EMBL/GenBank/DDBJ whole genome shotgun (WGS) entry which is preliminary data.</text>
</comment>
<name>A0A9D3WK08_9ROSI</name>
<dbReference type="AlphaFoldDB" id="A0A9D3WK08"/>
<evidence type="ECO:0000256" key="1">
    <source>
        <dbReference type="SAM" id="MobiDB-lite"/>
    </source>
</evidence>
<sequence>MLRREQFGLKLLEFLFIVGIIKPPRMWLISRGEIITMGENFTMMNNFKKMDILIITKQVIRNDKVLTMEVGSENFQNGDIRVREEETPSEKEFVIKSESEASPKGSRRDGTNEVNATSIDIVGLACGMQVLSEVRFIEDPNPLCNVSSVPVVGEKNDTVPNHVILDLNNMGPRLGLEKISGSENQCAIILGAGPGSNKDAENQCLRVLEDRKGLNKSVSDHIPVLLANESVDWGSRPFKFDNAWIFRMVV</sequence>
<protein>
    <submittedName>
        <fullName evidence="2">Uncharacterized protein</fullName>
    </submittedName>
</protein>
<reference evidence="2 3" key="1">
    <citation type="journal article" date="2021" name="Plant Biotechnol. J.">
        <title>Multi-omics assisted identification of the key and species-specific regulatory components of drought-tolerant mechanisms in Gossypium stocksii.</title>
        <authorList>
            <person name="Yu D."/>
            <person name="Ke L."/>
            <person name="Zhang D."/>
            <person name="Wu Y."/>
            <person name="Sun Y."/>
            <person name="Mei J."/>
            <person name="Sun J."/>
            <person name="Sun Y."/>
        </authorList>
    </citation>
    <scope>NUCLEOTIDE SEQUENCE [LARGE SCALE GENOMIC DNA]</scope>
    <source>
        <strain evidence="3">cv. E1</strain>
        <tissue evidence="2">Leaf</tissue>
    </source>
</reference>
<gene>
    <name evidence="2" type="ORF">J1N35_001709</name>
</gene>
<dbReference type="Proteomes" id="UP000828251">
    <property type="component" value="Unassembled WGS sequence"/>
</dbReference>
<keyword evidence="3" id="KW-1185">Reference proteome</keyword>
<evidence type="ECO:0000313" key="2">
    <source>
        <dbReference type="EMBL" id="KAH1130331.1"/>
    </source>
</evidence>
<proteinExistence type="predicted"/>
<evidence type="ECO:0000313" key="3">
    <source>
        <dbReference type="Proteomes" id="UP000828251"/>
    </source>
</evidence>
<dbReference type="OrthoDB" id="10415433at2759"/>
<dbReference type="EMBL" id="JAIQCV010000001">
    <property type="protein sequence ID" value="KAH1130331.1"/>
    <property type="molecule type" value="Genomic_DNA"/>
</dbReference>
<accession>A0A9D3WK08</accession>
<feature type="compositionally biased region" description="Basic and acidic residues" evidence="1">
    <location>
        <begin position="86"/>
        <end position="111"/>
    </location>
</feature>